<feature type="coiled-coil region" evidence="11">
    <location>
        <begin position="109"/>
        <end position="136"/>
    </location>
</feature>
<dbReference type="AlphaFoldDB" id="A0A1M6Z2B7"/>
<dbReference type="InterPro" id="IPR011006">
    <property type="entry name" value="CheY-like_superfamily"/>
</dbReference>
<dbReference type="GO" id="GO:0043565">
    <property type="term" value="F:sequence-specific DNA binding"/>
    <property type="evidence" value="ECO:0007669"/>
    <property type="project" value="InterPro"/>
</dbReference>
<dbReference type="Gene3D" id="1.10.10.60">
    <property type="entry name" value="Homeodomain-like"/>
    <property type="match status" value="2"/>
</dbReference>
<sequence length="488" mass="56121">MKKLLIVEDEKMIRQGIESIARRSSVPIEEILLCKNGEEALEIVKNNQIDVMITDIRMPKKDGITLVKEIQSLPHIPKVIVISGYDDFSYAVELLRYGAKEYLLKPIEREKINAILEKLEQQIQEEARQVEDSARFGIQQFKALLLNPGNAREDTYAIENYFRKYFVKDDYVVCCTNGKSGQTVSISDSQIIALDDVNGQSVYFIHANIKEEVLSNLLKDYFVGVSKEHKSLSDLRIAYEEALYARKYTFATGNFITEYNKTETAKETISDEIIDQMVQLVGTDKIDEVNKFLFRILYKTKQGQIEPDDFMKIMNDLVGKICSSYKNVLDIESEEAANLKNVYSYDTASIYYETVHLWIESINEKLLAEYDDYKNKQKVQSAIGYIQENYSKDLNMAVVSNYISMNYSLFSFAFKQYTGMNFVDYIKAIRMKEARRLLKETDETIIGISNAVGYKNEKYFMKIFKSTAGVSPTEFRKNAQAGKRIAGT</sequence>
<keyword evidence="7" id="KW-0238">DNA-binding</keyword>
<keyword evidence="11" id="KW-0175">Coiled coil</keyword>
<evidence type="ECO:0000256" key="7">
    <source>
        <dbReference type="ARBA" id="ARBA00023125"/>
    </source>
</evidence>
<gene>
    <name evidence="14" type="ORF">SAMN02745136_04465</name>
</gene>
<dbReference type="Proteomes" id="UP000184386">
    <property type="component" value="Unassembled WGS sequence"/>
</dbReference>
<keyword evidence="15" id="KW-1185">Reference proteome</keyword>
<evidence type="ECO:0000256" key="9">
    <source>
        <dbReference type="ARBA" id="ARBA00024867"/>
    </source>
</evidence>
<keyword evidence="8" id="KW-0804">Transcription</keyword>
<evidence type="ECO:0000256" key="10">
    <source>
        <dbReference type="PROSITE-ProRule" id="PRU00169"/>
    </source>
</evidence>
<comment type="subcellular location">
    <subcellularLocation>
        <location evidence="1">Cytoplasm</location>
    </subcellularLocation>
</comment>
<dbReference type="SUPFAM" id="SSF46689">
    <property type="entry name" value="Homeodomain-like"/>
    <property type="match status" value="2"/>
</dbReference>
<dbReference type="Gene3D" id="3.40.50.2300">
    <property type="match status" value="1"/>
</dbReference>
<evidence type="ECO:0000259" key="13">
    <source>
        <dbReference type="PROSITE" id="PS50110"/>
    </source>
</evidence>
<dbReference type="PROSITE" id="PS01124">
    <property type="entry name" value="HTH_ARAC_FAMILY_2"/>
    <property type="match status" value="1"/>
</dbReference>
<dbReference type="PANTHER" id="PTHR42713">
    <property type="entry name" value="HISTIDINE KINASE-RELATED"/>
    <property type="match status" value="1"/>
</dbReference>
<reference evidence="14 15" key="1">
    <citation type="submission" date="2016-11" db="EMBL/GenBank/DDBJ databases">
        <authorList>
            <person name="Jaros S."/>
            <person name="Januszkiewicz K."/>
            <person name="Wedrychowicz H."/>
        </authorList>
    </citation>
    <scope>NUCLEOTIDE SEQUENCE [LARGE SCALE GENOMIC DNA]</scope>
    <source>
        <strain evidence="14 15">DSM 15929</strain>
    </source>
</reference>
<dbReference type="CDD" id="cd17536">
    <property type="entry name" value="REC_YesN-like"/>
    <property type="match status" value="1"/>
</dbReference>
<feature type="domain" description="HTH araC/xylS-type" evidence="12">
    <location>
        <begin position="380"/>
        <end position="478"/>
    </location>
</feature>
<keyword evidence="3" id="KW-0963">Cytoplasm</keyword>
<evidence type="ECO:0000256" key="11">
    <source>
        <dbReference type="SAM" id="Coils"/>
    </source>
</evidence>
<feature type="modified residue" description="4-aspartylphosphate" evidence="10">
    <location>
        <position position="55"/>
    </location>
</feature>
<evidence type="ECO:0000256" key="8">
    <source>
        <dbReference type="ARBA" id="ARBA00023163"/>
    </source>
</evidence>
<dbReference type="OrthoDB" id="2990361at2"/>
<evidence type="ECO:0000256" key="2">
    <source>
        <dbReference type="ARBA" id="ARBA00018672"/>
    </source>
</evidence>
<dbReference type="InterPro" id="IPR018060">
    <property type="entry name" value="HTH_AraC"/>
</dbReference>
<dbReference type="InterPro" id="IPR018062">
    <property type="entry name" value="HTH_AraC-typ_CS"/>
</dbReference>
<evidence type="ECO:0000313" key="14">
    <source>
        <dbReference type="EMBL" id="SHL24626.1"/>
    </source>
</evidence>
<comment type="function">
    <text evidence="9">May play the central regulatory role in sporulation. It may be an element of the effector pathway responsible for the activation of sporulation genes in response to nutritional stress. Spo0A may act in concert with spo0H (a sigma factor) to control the expression of some genes that are critical to the sporulation process.</text>
</comment>
<name>A0A1M6Z2B7_9FIRM</name>
<dbReference type="InterPro" id="IPR051552">
    <property type="entry name" value="HptR"/>
</dbReference>
<dbReference type="GO" id="GO:0005737">
    <property type="term" value="C:cytoplasm"/>
    <property type="evidence" value="ECO:0007669"/>
    <property type="project" value="UniProtKB-SubCell"/>
</dbReference>
<evidence type="ECO:0000256" key="6">
    <source>
        <dbReference type="ARBA" id="ARBA00023015"/>
    </source>
</evidence>
<evidence type="ECO:0000256" key="1">
    <source>
        <dbReference type="ARBA" id="ARBA00004496"/>
    </source>
</evidence>
<keyword evidence="4 10" id="KW-0597">Phosphoprotein</keyword>
<dbReference type="PANTHER" id="PTHR42713:SF3">
    <property type="entry name" value="TRANSCRIPTIONAL REGULATORY PROTEIN HPTR"/>
    <property type="match status" value="1"/>
</dbReference>
<dbReference type="InterPro" id="IPR009057">
    <property type="entry name" value="Homeodomain-like_sf"/>
</dbReference>
<dbReference type="RefSeq" id="WP_073279242.1">
    <property type="nucleotide sequence ID" value="NZ_FRAC01000027.1"/>
</dbReference>
<proteinExistence type="predicted"/>
<dbReference type="PROSITE" id="PS50110">
    <property type="entry name" value="RESPONSE_REGULATORY"/>
    <property type="match status" value="1"/>
</dbReference>
<evidence type="ECO:0000256" key="3">
    <source>
        <dbReference type="ARBA" id="ARBA00022490"/>
    </source>
</evidence>
<dbReference type="InterPro" id="IPR001789">
    <property type="entry name" value="Sig_transdc_resp-reg_receiver"/>
</dbReference>
<dbReference type="GO" id="GO:0003700">
    <property type="term" value="F:DNA-binding transcription factor activity"/>
    <property type="evidence" value="ECO:0007669"/>
    <property type="project" value="InterPro"/>
</dbReference>
<organism evidence="14 15">
    <name type="scientific">Anaerocolumna jejuensis DSM 15929</name>
    <dbReference type="NCBI Taxonomy" id="1121322"/>
    <lineage>
        <taxon>Bacteria</taxon>
        <taxon>Bacillati</taxon>
        <taxon>Bacillota</taxon>
        <taxon>Clostridia</taxon>
        <taxon>Lachnospirales</taxon>
        <taxon>Lachnospiraceae</taxon>
        <taxon>Anaerocolumna</taxon>
    </lineage>
</organism>
<keyword evidence="6" id="KW-0805">Transcription regulation</keyword>
<protein>
    <recommendedName>
        <fullName evidence="2">Stage 0 sporulation protein A homolog</fullName>
    </recommendedName>
</protein>
<keyword evidence="5" id="KW-0902">Two-component regulatory system</keyword>
<feature type="domain" description="Response regulatory" evidence="13">
    <location>
        <begin position="3"/>
        <end position="120"/>
    </location>
</feature>
<dbReference type="Pfam" id="PF00072">
    <property type="entry name" value="Response_reg"/>
    <property type="match status" value="1"/>
</dbReference>
<dbReference type="GO" id="GO:0000160">
    <property type="term" value="P:phosphorelay signal transduction system"/>
    <property type="evidence" value="ECO:0007669"/>
    <property type="project" value="UniProtKB-KW"/>
</dbReference>
<evidence type="ECO:0000313" key="15">
    <source>
        <dbReference type="Proteomes" id="UP000184386"/>
    </source>
</evidence>
<dbReference type="SMART" id="SM00448">
    <property type="entry name" value="REC"/>
    <property type="match status" value="1"/>
</dbReference>
<evidence type="ECO:0000256" key="4">
    <source>
        <dbReference type="ARBA" id="ARBA00022553"/>
    </source>
</evidence>
<evidence type="ECO:0000256" key="5">
    <source>
        <dbReference type="ARBA" id="ARBA00023012"/>
    </source>
</evidence>
<dbReference type="Pfam" id="PF12833">
    <property type="entry name" value="HTH_18"/>
    <property type="match status" value="1"/>
</dbReference>
<dbReference type="SMART" id="SM00342">
    <property type="entry name" value="HTH_ARAC"/>
    <property type="match status" value="1"/>
</dbReference>
<dbReference type="STRING" id="1121322.SAMN02745136_04465"/>
<accession>A0A1M6Z2B7</accession>
<dbReference type="SUPFAM" id="SSF52172">
    <property type="entry name" value="CheY-like"/>
    <property type="match status" value="1"/>
</dbReference>
<dbReference type="PROSITE" id="PS00041">
    <property type="entry name" value="HTH_ARAC_FAMILY_1"/>
    <property type="match status" value="1"/>
</dbReference>
<dbReference type="EMBL" id="FRAC01000027">
    <property type="protein sequence ID" value="SHL24626.1"/>
    <property type="molecule type" value="Genomic_DNA"/>
</dbReference>
<evidence type="ECO:0000259" key="12">
    <source>
        <dbReference type="PROSITE" id="PS01124"/>
    </source>
</evidence>